<evidence type="ECO:0008006" key="4">
    <source>
        <dbReference type="Google" id="ProtNLM"/>
    </source>
</evidence>
<feature type="signal peptide" evidence="1">
    <location>
        <begin position="1"/>
        <end position="22"/>
    </location>
</feature>
<dbReference type="AlphaFoldDB" id="A0A6G9RJS6"/>
<proteinExistence type="predicted"/>
<evidence type="ECO:0000313" key="3">
    <source>
        <dbReference type="Proteomes" id="UP000503580"/>
    </source>
</evidence>
<dbReference type="KEGG" id="kgn:GY169_06740"/>
<gene>
    <name evidence="2" type="ORF">GY169_06740</name>
</gene>
<organism evidence="2 3">
    <name type="scientific">Kluyvera genomosp. 3</name>
    <dbReference type="NCBI Taxonomy" id="2774055"/>
    <lineage>
        <taxon>Bacteria</taxon>
        <taxon>Pseudomonadati</taxon>
        <taxon>Pseudomonadota</taxon>
        <taxon>Gammaproteobacteria</taxon>
        <taxon>Enterobacterales</taxon>
        <taxon>Enterobacteriaceae</taxon>
        <taxon>Kluyvera</taxon>
    </lineage>
</organism>
<accession>A0A6G9RJS6</accession>
<dbReference type="RefSeq" id="WP_167575298.1">
    <property type="nucleotide sequence ID" value="NZ_CP050321.1"/>
</dbReference>
<evidence type="ECO:0000256" key="1">
    <source>
        <dbReference type="SAM" id="SignalP"/>
    </source>
</evidence>
<protein>
    <recommendedName>
        <fullName evidence="4">Secreted protein</fullName>
    </recommendedName>
</protein>
<feature type="chain" id="PRO_5026264026" description="Secreted protein" evidence="1">
    <location>
        <begin position="23"/>
        <end position="69"/>
    </location>
</feature>
<keyword evidence="1" id="KW-0732">Signal</keyword>
<keyword evidence="3" id="KW-1185">Reference proteome</keyword>
<sequence length="69" mass="7850">MMKLLCVLIVWLLFPEPNSNHALATMAICIDRSIIYRVKSQKKSKLQAKTPNGDDEVFCDIIEENQPGM</sequence>
<dbReference type="Proteomes" id="UP000503580">
    <property type="component" value="Chromosome"/>
</dbReference>
<reference evidence="2 3" key="1">
    <citation type="submission" date="2020-02" db="EMBL/GenBank/DDBJ databases">
        <title>Whole genome PO2S7.</title>
        <authorList>
            <person name="Singha K.M."/>
        </authorList>
    </citation>
    <scope>NUCLEOTIDE SEQUENCE [LARGE SCALE GENOMIC DNA]</scope>
    <source>
        <strain evidence="2 3">PO2S7</strain>
    </source>
</reference>
<dbReference type="EMBL" id="CP050321">
    <property type="protein sequence ID" value="QIR26525.1"/>
    <property type="molecule type" value="Genomic_DNA"/>
</dbReference>
<evidence type="ECO:0000313" key="2">
    <source>
        <dbReference type="EMBL" id="QIR26525.1"/>
    </source>
</evidence>
<name>A0A6G9RJS6_9ENTR</name>